<dbReference type="CDD" id="cd14978">
    <property type="entry name" value="7tmA_FMRFamide_R-like"/>
    <property type="match status" value="1"/>
</dbReference>
<dbReference type="GO" id="GO:0016020">
    <property type="term" value="C:membrane"/>
    <property type="evidence" value="ECO:0007669"/>
    <property type="project" value="UniProtKB-SubCell"/>
</dbReference>
<dbReference type="AlphaFoldDB" id="A0A9J2PAJ3"/>
<evidence type="ECO:0000313" key="8">
    <source>
        <dbReference type="WBParaSite" id="ALUE_0000641801-mRNA-1"/>
    </source>
</evidence>
<sequence>MDYATKTDEPYNRTAVEMLVNELEQQKECNRAPKIIPCDERPLYSALMGYGFLVVFCLALFGNCLNLLIYSSDCIRYYIAIRMLCTKLLMNTLTMLLLLPQALRIINVWEHGDRTDMMYWKFWPYQTYLINVFGFCAMWLTVLMTAECYVHVFFPGRSKNVCTNRNVSKACLIIAVVGLILALIYPLNRKVRLITKCHKLQINIAATASILMDFFEVLHTVGNLFIAIIIPLSLLVFMTAAIVWRLFLRSDSQALFYRRTLFDRESGSRRFSAEKRCVTRITFITTSLHLISECPAVPVFIYAVFRGPHVVHTEPQLCLWHTSAQYLGICNASLSFFVYIIFSQRFRAMLIDRVHRSFYMQMPCFLRAQQHFGKNNDASDNEANRATISAKLKSDPSLKDPLKKNVDAYMTVVGASGFVSLVPPRREQLSINRTQKLEVSGKTPGNSDIFL</sequence>
<keyword evidence="7" id="KW-1185">Reference proteome</keyword>
<proteinExistence type="predicted"/>
<reference evidence="8" key="1">
    <citation type="submission" date="2023-03" db="UniProtKB">
        <authorList>
            <consortium name="WormBaseParasite"/>
        </authorList>
    </citation>
    <scope>IDENTIFICATION</scope>
</reference>
<dbReference type="InterPro" id="IPR017452">
    <property type="entry name" value="GPCR_Rhodpsn_7TM"/>
</dbReference>
<dbReference type="InterPro" id="IPR052954">
    <property type="entry name" value="GPCR-Ligand_Int"/>
</dbReference>
<dbReference type="InterPro" id="IPR000276">
    <property type="entry name" value="GPCR_Rhodpsn"/>
</dbReference>
<dbReference type="Gene3D" id="1.20.1070.10">
    <property type="entry name" value="Rhodopsin 7-helix transmembrane proteins"/>
    <property type="match status" value="1"/>
</dbReference>
<feature type="transmembrane region" description="Helical" evidence="5">
    <location>
        <begin position="224"/>
        <end position="248"/>
    </location>
</feature>
<dbReference type="SUPFAM" id="SSF81321">
    <property type="entry name" value="Family A G protein-coupled receptor-like"/>
    <property type="match status" value="1"/>
</dbReference>
<name>A0A9J2PAJ3_ASCLU</name>
<evidence type="ECO:0000256" key="1">
    <source>
        <dbReference type="ARBA" id="ARBA00004370"/>
    </source>
</evidence>
<keyword evidence="4 5" id="KW-0472">Membrane</keyword>
<dbReference type="PROSITE" id="PS50262">
    <property type="entry name" value="G_PROTEIN_RECEP_F1_2"/>
    <property type="match status" value="1"/>
</dbReference>
<evidence type="ECO:0000313" key="7">
    <source>
        <dbReference type="Proteomes" id="UP000036681"/>
    </source>
</evidence>
<feature type="transmembrane region" description="Helical" evidence="5">
    <location>
        <begin position="324"/>
        <end position="342"/>
    </location>
</feature>
<keyword evidence="2 5" id="KW-0812">Transmembrane</keyword>
<feature type="transmembrane region" description="Helical" evidence="5">
    <location>
        <begin position="278"/>
        <end position="304"/>
    </location>
</feature>
<dbReference type="PANTHER" id="PTHR46641">
    <property type="entry name" value="FMRFAMIDE RECEPTOR-RELATED"/>
    <property type="match status" value="1"/>
</dbReference>
<dbReference type="PRINTS" id="PR00237">
    <property type="entry name" value="GPCRRHODOPSN"/>
</dbReference>
<dbReference type="Proteomes" id="UP000036681">
    <property type="component" value="Unplaced"/>
</dbReference>
<dbReference type="GO" id="GO:0004930">
    <property type="term" value="F:G protein-coupled receptor activity"/>
    <property type="evidence" value="ECO:0007669"/>
    <property type="project" value="InterPro"/>
</dbReference>
<dbReference type="PANTHER" id="PTHR46641:SF8">
    <property type="entry name" value="G-PROTEIN COUPLED RECEPTORS FAMILY 1 PROFILE DOMAIN-CONTAINING PROTEIN"/>
    <property type="match status" value="1"/>
</dbReference>
<protein>
    <submittedName>
        <fullName evidence="8">G-protein coupled receptors family 1 profile domain-containing protein</fullName>
    </submittedName>
</protein>
<organism evidence="7 8">
    <name type="scientific">Ascaris lumbricoides</name>
    <name type="common">Giant roundworm</name>
    <dbReference type="NCBI Taxonomy" id="6252"/>
    <lineage>
        <taxon>Eukaryota</taxon>
        <taxon>Metazoa</taxon>
        <taxon>Ecdysozoa</taxon>
        <taxon>Nematoda</taxon>
        <taxon>Chromadorea</taxon>
        <taxon>Rhabditida</taxon>
        <taxon>Spirurina</taxon>
        <taxon>Ascaridomorpha</taxon>
        <taxon>Ascaridoidea</taxon>
        <taxon>Ascarididae</taxon>
        <taxon>Ascaris</taxon>
    </lineage>
</organism>
<feature type="transmembrane region" description="Helical" evidence="5">
    <location>
        <begin position="47"/>
        <end position="68"/>
    </location>
</feature>
<evidence type="ECO:0000256" key="2">
    <source>
        <dbReference type="ARBA" id="ARBA00022692"/>
    </source>
</evidence>
<accession>A0A9J2PAJ3</accession>
<evidence type="ECO:0000256" key="4">
    <source>
        <dbReference type="ARBA" id="ARBA00023136"/>
    </source>
</evidence>
<feature type="transmembrane region" description="Helical" evidence="5">
    <location>
        <begin position="166"/>
        <end position="185"/>
    </location>
</feature>
<feature type="transmembrane region" description="Helical" evidence="5">
    <location>
        <begin position="129"/>
        <end position="154"/>
    </location>
</feature>
<dbReference type="WBParaSite" id="ALUE_0000641801-mRNA-1">
    <property type="protein sequence ID" value="ALUE_0000641801-mRNA-1"/>
    <property type="gene ID" value="ALUE_0000641801"/>
</dbReference>
<feature type="domain" description="G-protein coupled receptors family 1 profile" evidence="6">
    <location>
        <begin position="62"/>
        <end position="339"/>
    </location>
</feature>
<feature type="transmembrane region" description="Helical" evidence="5">
    <location>
        <begin position="88"/>
        <end position="109"/>
    </location>
</feature>
<keyword evidence="3 5" id="KW-1133">Transmembrane helix</keyword>
<evidence type="ECO:0000259" key="6">
    <source>
        <dbReference type="PROSITE" id="PS50262"/>
    </source>
</evidence>
<evidence type="ECO:0000256" key="3">
    <source>
        <dbReference type="ARBA" id="ARBA00022989"/>
    </source>
</evidence>
<evidence type="ECO:0000256" key="5">
    <source>
        <dbReference type="SAM" id="Phobius"/>
    </source>
</evidence>
<comment type="subcellular location">
    <subcellularLocation>
        <location evidence="1">Membrane</location>
    </subcellularLocation>
</comment>